<proteinExistence type="predicted"/>
<reference evidence="1 2" key="1">
    <citation type="journal article" date="2018" name="Sci. Rep.">
        <title>Genomic signatures of local adaptation to the degree of environmental predictability in rotifers.</title>
        <authorList>
            <person name="Franch-Gras L."/>
            <person name="Hahn C."/>
            <person name="Garcia-Roger E.M."/>
            <person name="Carmona M.J."/>
            <person name="Serra M."/>
            <person name="Gomez A."/>
        </authorList>
    </citation>
    <scope>NUCLEOTIDE SEQUENCE [LARGE SCALE GENOMIC DNA]</scope>
    <source>
        <strain evidence="1">HYR1</strain>
    </source>
</reference>
<organism evidence="1 2">
    <name type="scientific">Brachionus plicatilis</name>
    <name type="common">Marine rotifer</name>
    <name type="synonym">Brachionus muelleri</name>
    <dbReference type="NCBI Taxonomy" id="10195"/>
    <lineage>
        <taxon>Eukaryota</taxon>
        <taxon>Metazoa</taxon>
        <taxon>Spiralia</taxon>
        <taxon>Gnathifera</taxon>
        <taxon>Rotifera</taxon>
        <taxon>Eurotatoria</taxon>
        <taxon>Monogononta</taxon>
        <taxon>Pseudotrocha</taxon>
        <taxon>Ploima</taxon>
        <taxon>Brachionidae</taxon>
        <taxon>Brachionus</taxon>
    </lineage>
</organism>
<comment type="caution">
    <text evidence="1">The sequence shown here is derived from an EMBL/GenBank/DDBJ whole genome shotgun (WGS) entry which is preliminary data.</text>
</comment>
<keyword evidence="2" id="KW-1185">Reference proteome</keyword>
<sequence length="70" mass="8252">MHFSKPKAFRNATEVYSESFCSKTKTLIRANIRNERILATRSELHSANKKNKRTQFKVTFKLSRGKKDLY</sequence>
<dbReference type="Proteomes" id="UP000276133">
    <property type="component" value="Unassembled WGS sequence"/>
</dbReference>
<accession>A0A3M7Q7X9</accession>
<dbReference type="EMBL" id="REGN01007177">
    <property type="protein sequence ID" value="RNA07048.1"/>
    <property type="molecule type" value="Genomic_DNA"/>
</dbReference>
<dbReference type="AlphaFoldDB" id="A0A3M7Q7X9"/>
<gene>
    <name evidence="1" type="ORF">BpHYR1_024476</name>
</gene>
<name>A0A3M7Q7X9_BRAPC</name>
<protein>
    <submittedName>
        <fullName evidence="1">Uncharacterized protein</fullName>
    </submittedName>
</protein>
<evidence type="ECO:0000313" key="1">
    <source>
        <dbReference type="EMBL" id="RNA07048.1"/>
    </source>
</evidence>
<evidence type="ECO:0000313" key="2">
    <source>
        <dbReference type="Proteomes" id="UP000276133"/>
    </source>
</evidence>